<feature type="transmembrane region" description="Helical" evidence="7">
    <location>
        <begin position="42"/>
        <end position="63"/>
    </location>
</feature>
<feature type="domain" description="Impact N-terminal" evidence="8">
    <location>
        <begin position="760"/>
        <end position="868"/>
    </location>
</feature>
<dbReference type="InterPro" id="IPR001498">
    <property type="entry name" value="Impact_N"/>
</dbReference>
<feature type="transmembrane region" description="Helical" evidence="7">
    <location>
        <begin position="595"/>
        <end position="616"/>
    </location>
</feature>
<dbReference type="Gene3D" id="3.30.230.30">
    <property type="entry name" value="Impact, N-terminal domain"/>
    <property type="match status" value="1"/>
</dbReference>
<evidence type="ECO:0000313" key="13">
    <source>
        <dbReference type="Proteomes" id="UP001175228"/>
    </source>
</evidence>
<dbReference type="GO" id="GO:0005227">
    <property type="term" value="F:calcium-activated cation channel activity"/>
    <property type="evidence" value="ECO:0007669"/>
    <property type="project" value="InterPro"/>
</dbReference>
<keyword evidence="13" id="KW-1185">Reference proteome</keyword>
<feature type="transmembrane region" description="Helical" evidence="7">
    <location>
        <begin position="622"/>
        <end position="642"/>
    </location>
</feature>
<dbReference type="SUPFAM" id="SSF54211">
    <property type="entry name" value="Ribosomal protein S5 domain 2-like"/>
    <property type="match status" value="1"/>
</dbReference>
<dbReference type="PROSITE" id="PS00910">
    <property type="entry name" value="UPF0029"/>
    <property type="match status" value="1"/>
</dbReference>
<feature type="transmembrane region" description="Helical" evidence="7">
    <location>
        <begin position="388"/>
        <end position="413"/>
    </location>
</feature>
<dbReference type="Pfam" id="PF01205">
    <property type="entry name" value="Impact_N"/>
    <property type="match status" value="1"/>
</dbReference>
<comment type="similarity">
    <text evidence="2">Belongs to the CSC1 (TC 1.A.17) family.</text>
</comment>
<accession>A0AA39PIS8</accession>
<evidence type="ECO:0000259" key="11">
    <source>
        <dbReference type="Pfam" id="PF14703"/>
    </source>
</evidence>
<comment type="caution">
    <text evidence="12">The sequence shown here is derived from an EMBL/GenBank/DDBJ whole genome shotgun (WGS) entry which is preliminary data.</text>
</comment>
<gene>
    <name evidence="12" type="ORF">EDD18DRAFT_1361349</name>
</gene>
<proteinExistence type="inferred from homology"/>
<organism evidence="12 13">
    <name type="scientific">Armillaria luteobubalina</name>
    <dbReference type="NCBI Taxonomy" id="153913"/>
    <lineage>
        <taxon>Eukaryota</taxon>
        <taxon>Fungi</taxon>
        <taxon>Dikarya</taxon>
        <taxon>Basidiomycota</taxon>
        <taxon>Agaricomycotina</taxon>
        <taxon>Agaricomycetes</taxon>
        <taxon>Agaricomycetidae</taxon>
        <taxon>Agaricales</taxon>
        <taxon>Marasmiineae</taxon>
        <taxon>Physalacriaceae</taxon>
        <taxon>Armillaria</taxon>
    </lineage>
</organism>
<feature type="transmembrane region" description="Helical" evidence="7">
    <location>
        <begin position="557"/>
        <end position="575"/>
    </location>
</feature>
<dbReference type="InterPro" id="IPR032880">
    <property type="entry name" value="CSC1/OSCA1-like_N"/>
</dbReference>
<dbReference type="EMBL" id="JAUEPU010000053">
    <property type="protein sequence ID" value="KAK0484339.1"/>
    <property type="molecule type" value="Genomic_DNA"/>
</dbReference>
<dbReference type="InterPro" id="IPR036956">
    <property type="entry name" value="Impact_N_sf"/>
</dbReference>
<dbReference type="AlphaFoldDB" id="A0AA39PIS8"/>
<evidence type="ECO:0000313" key="12">
    <source>
        <dbReference type="EMBL" id="KAK0484339.1"/>
    </source>
</evidence>
<feature type="transmembrane region" description="Helical" evidence="7">
    <location>
        <begin position="531"/>
        <end position="551"/>
    </location>
</feature>
<feature type="domain" description="CSC1/OSCA1-like cytosolic" evidence="11">
    <location>
        <begin position="170"/>
        <end position="329"/>
    </location>
</feature>
<evidence type="ECO:0000256" key="7">
    <source>
        <dbReference type="SAM" id="Phobius"/>
    </source>
</evidence>
<evidence type="ECO:0000256" key="5">
    <source>
        <dbReference type="ARBA" id="ARBA00022989"/>
    </source>
</evidence>
<dbReference type="Pfam" id="PF14703">
    <property type="entry name" value="PHM7_cyt"/>
    <property type="match status" value="1"/>
</dbReference>
<keyword evidence="5 7" id="KW-1133">Transmembrane helix</keyword>
<keyword evidence="4 7" id="KW-0812">Transmembrane</keyword>
<name>A0AA39PIS8_9AGAR</name>
<evidence type="ECO:0000259" key="9">
    <source>
        <dbReference type="Pfam" id="PF02714"/>
    </source>
</evidence>
<dbReference type="Proteomes" id="UP001175228">
    <property type="component" value="Unassembled WGS sequence"/>
</dbReference>
<evidence type="ECO:0000256" key="3">
    <source>
        <dbReference type="ARBA" id="ARBA00022448"/>
    </source>
</evidence>
<feature type="domain" description="CSC1/OSCA1-like N-terminal transmembrane" evidence="10">
    <location>
        <begin position="43"/>
        <end position="119"/>
    </location>
</feature>
<evidence type="ECO:0000259" key="10">
    <source>
        <dbReference type="Pfam" id="PF13967"/>
    </source>
</evidence>
<evidence type="ECO:0000256" key="4">
    <source>
        <dbReference type="ARBA" id="ARBA00022692"/>
    </source>
</evidence>
<dbReference type="PANTHER" id="PTHR13018">
    <property type="entry name" value="PROBABLE MEMBRANE PROTEIN DUF221-RELATED"/>
    <property type="match status" value="1"/>
</dbReference>
<dbReference type="InterPro" id="IPR027815">
    <property type="entry name" value="CSC1/OSCA1-like_cyt"/>
</dbReference>
<comment type="subcellular location">
    <subcellularLocation>
        <location evidence="1">Membrane</location>
        <topology evidence="1">Multi-pass membrane protein</topology>
    </subcellularLocation>
</comment>
<dbReference type="InterPro" id="IPR045122">
    <property type="entry name" value="Csc1-like"/>
</dbReference>
<keyword evidence="3" id="KW-0813">Transport</keyword>
<keyword evidence="6 7" id="KW-0472">Membrane</keyword>
<dbReference type="PANTHER" id="PTHR13018:SF149">
    <property type="entry name" value="DOMAIN PROTEIN, PUTATIVE (AFU_ORTHOLOGUE AFUA_3G11660)-RELATED"/>
    <property type="match status" value="1"/>
</dbReference>
<feature type="transmembrane region" description="Helical" evidence="7">
    <location>
        <begin position="342"/>
        <end position="368"/>
    </location>
</feature>
<evidence type="ECO:0000256" key="1">
    <source>
        <dbReference type="ARBA" id="ARBA00004141"/>
    </source>
</evidence>
<evidence type="ECO:0000256" key="2">
    <source>
        <dbReference type="ARBA" id="ARBA00007779"/>
    </source>
</evidence>
<dbReference type="Pfam" id="PF13967">
    <property type="entry name" value="RSN1_TM"/>
    <property type="match status" value="1"/>
</dbReference>
<dbReference type="Pfam" id="PF02714">
    <property type="entry name" value="RSN1_7TM"/>
    <property type="match status" value="1"/>
</dbReference>
<protein>
    <recommendedName>
        <fullName evidence="14">DUF221-domain-containing protein</fullName>
    </recommendedName>
</protein>
<dbReference type="GO" id="GO:0005886">
    <property type="term" value="C:plasma membrane"/>
    <property type="evidence" value="ECO:0007669"/>
    <property type="project" value="TreeGrafter"/>
</dbReference>
<dbReference type="InterPro" id="IPR020569">
    <property type="entry name" value="UPF0029_Impact_CS"/>
</dbReference>
<feature type="transmembrane region" description="Helical" evidence="7">
    <location>
        <begin position="489"/>
        <end position="511"/>
    </location>
</feature>
<feature type="transmembrane region" description="Helical" evidence="7">
    <location>
        <begin position="434"/>
        <end position="456"/>
    </location>
</feature>
<reference evidence="12" key="1">
    <citation type="submission" date="2023-06" db="EMBL/GenBank/DDBJ databases">
        <authorList>
            <consortium name="Lawrence Berkeley National Laboratory"/>
            <person name="Ahrendt S."/>
            <person name="Sahu N."/>
            <person name="Indic B."/>
            <person name="Wong-Bajracharya J."/>
            <person name="Merenyi Z."/>
            <person name="Ke H.-M."/>
            <person name="Monk M."/>
            <person name="Kocsube S."/>
            <person name="Drula E."/>
            <person name="Lipzen A."/>
            <person name="Balint B."/>
            <person name="Henrissat B."/>
            <person name="Andreopoulos B."/>
            <person name="Martin F.M."/>
            <person name="Harder C.B."/>
            <person name="Rigling D."/>
            <person name="Ford K.L."/>
            <person name="Foster G.D."/>
            <person name="Pangilinan J."/>
            <person name="Papanicolaou A."/>
            <person name="Barry K."/>
            <person name="LaButti K."/>
            <person name="Viragh M."/>
            <person name="Koriabine M."/>
            <person name="Yan M."/>
            <person name="Riley R."/>
            <person name="Champramary S."/>
            <person name="Plett K.L."/>
            <person name="Tsai I.J."/>
            <person name="Slot J."/>
            <person name="Sipos G."/>
            <person name="Plett J."/>
            <person name="Nagy L.G."/>
            <person name="Grigoriev I.V."/>
        </authorList>
    </citation>
    <scope>NUCLEOTIDE SEQUENCE</scope>
    <source>
        <strain evidence="12">HWK02</strain>
    </source>
</reference>
<feature type="domain" description="CSC1/OSCA1-like 7TM region" evidence="9">
    <location>
        <begin position="340"/>
        <end position="613"/>
    </location>
</feature>
<dbReference type="InterPro" id="IPR003864">
    <property type="entry name" value="CSC1/OSCA1-like_7TM"/>
</dbReference>
<sequence>MSPPWIFPAPELVHENLPCPDIDVDPLGQAAGAERNLAPAAVGFQLLIMTAASIATLITFNFIRSKHKLIFQPKVKYHVRDKPPPRISDSFFGWIPPLIRTKEPELIEKIGLDAVAFLRDKVDSGQTDILSIITIRDVKGSSLYAAIAVSYLITALDWFRSPEYQSSFYARTLSITHVPKRLQSDKGINSILDTVKMPYPATAVHISRKVGVLPDLIKYHNQTVREFEAVLVKHLKNGKVGGSDQPYESVDVVAWDLTDSTSSSKLKRTEAAVEAYRSGTETSRPEKYGFVSLAAVPYAHIAARKLIGKHPKGTTITLAPNPKDIIWENMNRSDSAITRRKLLGFLWMAVICFFSLIPVFLVSALANLDAVSATGYLPFLRSWSLNSRVTFAFVSGVVPPAVSGFFGFFLPKIMRWLSQYMGGLTHARLDRAVVARYFAFTIISQLIVFTLIGVAFNSISQVISLIGEHASVRKFSTICRDFLTKSYFFFRYFTVLMFDLAQALNFVWISFKTRVFGRTPRDIREWTQPPVFEYALYYANLLFLVSVAFLFAPLAPLVPLAAAVVFWLSSWVHKYQLMYVYITKVETGGRLWNVVINRLLFSVVMMQALLVLTIGLQYKFQSYQWLSTIPPIIIIIVFKWFLMYKFDNAFRYYVPTPEELRNTKVHSSRGDITGHRLQHRFGHPALTAELFTPMLHAKMMPLLNKVYKGKVTLADTTAKLNEYGGQNVQAQVFEGIKIAAVAQEDLEYDPVLVSTNLRQCRVGCEDEARSCIKHLRRVTHGAKPASHEISAWRCMVLKKEHSGLMGPEDFEVRSGSEDDGEKWAGGKVLKAMVSLAVIDAVVVVSRWYGGTMLGPLRFAHIETCALEVCQAFKQQEELDECISILSSLDITLAQLRAELDSLSPDADTSKVKSPVYPVWTVSDLAKAKRLVKARENAIKSVTTLIEQRRPKNG</sequence>
<evidence type="ECO:0000259" key="8">
    <source>
        <dbReference type="Pfam" id="PF01205"/>
    </source>
</evidence>
<evidence type="ECO:0008006" key="14">
    <source>
        <dbReference type="Google" id="ProtNLM"/>
    </source>
</evidence>
<evidence type="ECO:0000256" key="6">
    <source>
        <dbReference type="ARBA" id="ARBA00023136"/>
    </source>
</evidence>
<dbReference type="InterPro" id="IPR020568">
    <property type="entry name" value="Ribosomal_Su5_D2-typ_SF"/>
</dbReference>